<proteinExistence type="predicted"/>
<organism evidence="1 2">
    <name type="scientific">Brachionus plicatilis</name>
    <name type="common">Marine rotifer</name>
    <name type="synonym">Brachionus muelleri</name>
    <dbReference type="NCBI Taxonomy" id="10195"/>
    <lineage>
        <taxon>Eukaryota</taxon>
        <taxon>Metazoa</taxon>
        <taxon>Spiralia</taxon>
        <taxon>Gnathifera</taxon>
        <taxon>Rotifera</taxon>
        <taxon>Eurotatoria</taxon>
        <taxon>Monogononta</taxon>
        <taxon>Pseudotrocha</taxon>
        <taxon>Ploima</taxon>
        <taxon>Brachionidae</taxon>
        <taxon>Brachionus</taxon>
    </lineage>
</organism>
<keyword evidence="2" id="KW-1185">Reference proteome</keyword>
<protein>
    <submittedName>
        <fullName evidence="1">Uncharacterized protein</fullName>
    </submittedName>
</protein>
<evidence type="ECO:0000313" key="2">
    <source>
        <dbReference type="Proteomes" id="UP000276133"/>
    </source>
</evidence>
<sequence>MNRIGIIKELLRSKLESRLQNSHEIMFNLINLTKILISYFIYRIFEHKHIVVNYIYLRGSWKNY</sequence>
<dbReference type="Proteomes" id="UP000276133">
    <property type="component" value="Unassembled WGS sequence"/>
</dbReference>
<dbReference type="EMBL" id="REGN01013250">
    <property type="protein sequence ID" value="RMZ94161.1"/>
    <property type="molecule type" value="Genomic_DNA"/>
</dbReference>
<accession>A0A3M7P4Y4</accession>
<comment type="caution">
    <text evidence="1">The sequence shown here is derived from an EMBL/GenBank/DDBJ whole genome shotgun (WGS) entry which is preliminary data.</text>
</comment>
<evidence type="ECO:0000313" key="1">
    <source>
        <dbReference type="EMBL" id="RMZ94161.1"/>
    </source>
</evidence>
<name>A0A3M7P4Y4_BRAPC</name>
<gene>
    <name evidence="1" type="ORF">BpHYR1_047549</name>
</gene>
<dbReference type="AlphaFoldDB" id="A0A3M7P4Y4"/>
<reference evidence="1 2" key="1">
    <citation type="journal article" date="2018" name="Sci. Rep.">
        <title>Genomic signatures of local adaptation to the degree of environmental predictability in rotifers.</title>
        <authorList>
            <person name="Franch-Gras L."/>
            <person name="Hahn C."/>
            <person name="Garcia-Roger E.M."/>
            <person name="Carmona M.J."/>
            <person name="Serra M."/>
            <person name="Gomez A."/>
        </authorList>
    </citation>
    <scope>NUCLEOTIDE SEQUENCE [LARGE SCALE GENOMIC DNA]</scope>
    <source>
        <strain evidence="1">HYR1</strain>
    </source>
</reference>